<keyword evidence="2" id="KW-1185">Reference proteome</keyword>
<dbReference type="InterPro" id="IPR023214">
    <property type="entry name" value="HAD_sf"/>
</dbReference>
<comment type="caution">
    <text evidence="1">The sequence shown here is derived from an EMBL/GenBank/DDBJ whole genome shotgun (WGS) entry which is preliminary data.</text>
</comment>
<sequence>MWRRLAPPRTKEFFAKLDWMQGGTDLWKYLEPLSPAILTGSPSGDWAGPQKVRWCQKNLQLSANRVLVVDPCDKALFSHPGAILVDDRAEYRADWEARGGIFVHFKEATVRLQGEAGPAEALLLWCFASRTWSSGSHNALLMVHTAPLSISSVRGSRAGLVANLCARLYTEMFHTMRIPRTSHAGSDVAQSVWW</sequence>
<dbReference type="Proteomes" id="UP001642464">
    <property type="component" value="Unassembled WGS sequence"/>
</dbReference>
<feature type="non-terminal residue" evidence="1">
    <location>
        <position position="194"/>
    </location>
</feature>
<reference evidence="1 2" key="1">
    <citation type="submission" date="2024-02" db="EMBL/GenBank/DDBJ databases">
        <authorList>
            <person name="Chen Y."/>
            <person name="Shah S."/>
            <person name="Dougan E. K."/>
            <person name="Thang M."/>
            <person name="Chan C."/>
        </authorList>
    </citation>
    <scope>NUCLEOTIDE SEQUENCE [LARGE SCALE GENOMIC DNA]</scope>
</reference>
<accession>A0ABP0IEL4</accession>
<evidence type="ECO:0000313" key="1">
    <source>
        <dbReference type="EMBL" id="CAK9001021.1"/>
    </source>
</evidence>
<gene>
    <name evidence="1" type="ORF">SCF082_LOCUS6752</name>
</gene>
<evidence type="ECO:0000313" key="2">
    <source>
        <dbReference type="Proteomes" id="UP001642464"/>
    </source>
</evidence>
<protein>
    <submittedName>
        <fullName evidence="1">Uncharacterized protein</fullName>
    </submittedName>
</protein>
<proteinExistence type="predicted"/>
<organism evidence="1 2">
    <name type="scientific">Durusdinium trenchii</name>
    <dbReference type="NCBI Taxonomy" id="1381693"/>
    <lineage>
        <taxon>Eukaryota</taxon>
        <taxon>Sar</taxon>
        <taxon>Alveolata</taxon>
        <taxon>Dinophyceae</taxon>
        <taxon>Suessiales</taxon>
        <taxon>Symbiodiniaceae</taxon>
        <taxon>Durusdinium</taxon>
    </lineage>
</organism>
<dbReference type="Gene3D" id="3.40.50.1000">
    <property type="entry name" value="HAD superfamily/HAD-like"/>
    <property type="match status" value="1"/>
</dbReference>
<name>A0ABP0IEL4_9DINO</name>
<dbReference type="EMBL" id="CAXAMM010003725">
    <property type="protein sequence ID" value="CAK9001021.1"/>
    <property type="molecule type" value="Genomic_DNA"/>
</dbReference>